<evidence type="ECO:0000256" key="4">
    <source>
        <dbReference type="ARBA" id="ARBA00022448"/>
    </source>
</evidence>
<dbReference type="Proteomes" id="UP000024001">
    <property type="component" value="Unassembled WGS sequence"/>
</dbReference>
<evidence type="ECO:0000313" key="20">
    <source>
        <dbReference type="Proteomes" id="UP000024001"/>
    </source>
</evidence>
<dbReference type="Pfam" id="PF02096">
    <property type="entry name" value="60KD_IMP"/>
    <property type="match status" value="1"/>
</dbReference>
<dbReference type="GO" id="GO:0015031">
    <property type="term" value="P:protein transport"/>
    <property type="evidence" value="ECO:0007669"/>
    <property type="project" value="UniProtKB-KW"/>
</dbReference>
<evidence type="ECO:0000256" key="7">
    <source>
        <dbReference type="ARBA" id="ARBA00022927"/>
    </source>
</evidence>
<feature type="transmembrane region" description="Helical" evidence="17">
    <location>
        <begin position="160"/>
        <end position="178"/>
    </location>
</feature>
<feature type="transmembrane region" description="Helical" evidence="17">
    <location>
        <begin position="101"/>
        <end position="122"/>
    </location>
</feature>
<evidence type="ECO:0000256" key="2">
    <source>
        <dbReference type="ARBA" id="ARBA00010527"/>
    </source>
</evidence>
<dbReference type="GO" id="GO:0051205">
    <property type="term" value="P:protein insertion into membrane"/>
    <property type="evidence" value="ECO:0007669"/>
    <property type="project" value="TreeGrafter"/>
</dbReference>
<dbReference type="InterPro" id="IPR028055">
    <property type="entry name" value="YidC/Oxa/ALB_C"/>
</dbReference>
<evidence type="ECO:0000256" key="17">
    <source>
        <dbReference type="SAM" id="Phobius"/>
    </source>
</evidence>
<keyword evidence="7" id="KW-0653">Protein transport</keyword>
<keyword evidence="20" id="KW-1185">Reference proteome</keyword>
<comment type="function">
    <text evidence="11">Required for the insertion and/or proper folding and/or complex formation of integral membrane proteins into the membrane. Involved in integration of membrane proteins that insert both dependently and independently of the Sec translocase complex, as well as at least some lipoproteins. Aids folding of multispanning membrane proteins.</text>
</comment>
<dbReference type="RefSeq" id="WP_036311948.1">
    <property type="nucleotide sequence ID" value="NZ_JFYO01000006.1"/>
</dbReference>
<proteinExistence type="inferred from homology"/>
<dbReference type="eggNOG" id="COG0706">
    <property type="taxonomic scope" value="Bacteria"/>
</dbReference>
<reference evidence="19 20" key="1">
    <citation type="submission" date="2014-03" db="EMBL/GenBank/DDBJ databases">
        <title>Draft Genome Sequences of 13 Willow Endophytes.</title>
        <authorList>
            <person name="Gan H.Y."/>
            <person name="Gan H.M."/>
            <person name="Savka M.A."/>
            <person name="Hudson A.O."/>
        </authorList>
    </citation>
    <scope>NUCLEOTIDE SEQUENCE [LARGE SCALE GENOMIC DNA]</scope>
    <source>
        <strain evidence="19 20">RIT293</strain>
    </source>
</reference>
<organism evidence="19 20">
    <name type="scientific">Microbacterium oleivorans</name>
    <dbReference type="NCBI Taxonomy" id="273677"/>
    <lineage>
        <taxon>Bacteria</taxon>
        <taxon>Bacillati</taxon>
        <taxon>Actinomycetota</taxon>
        <taxon>Actinomycetes</taxon>
        <taxon>Micrococcales</taxon>
        <taxon>Microbacteriaceae</taxon>
        <taxon>Microbacterium</taxon>
    </lineage>
</organism>
<dbReference type="PANTHER" id="PTHR12428:SF65">
    <property type="entry name" value="CYTOCHROME C OXIDASE ASSEMBLY PROTEIN COX18, MITOCHONDRIAL"/>
    <property type="match status" value="1"/>
</dbReference>
<keyword evidence="10" id="KW-0143">Chaperone</keyword>
<evidence type="ECO:0000256" key="12">
    <source>
        <dbReference type="ARBA" id="ARBA00026028"/>
    </source>
</evidence>
<feature type="transmembrane region" description="Helical" evidence="17">
    <location>
        <begin position="198"/>
        <end position="222"/>
    </location>
</feature>
<keyword evidence="4" id="KW-0813">Transport</keyword>
<dbReference type="InterPro" id="IPR001708">
    <property type="entry name" value="YidC/ALB3/OXA1/COX18"/>
</dbReference>
<dbReference type="PATRIC" id="fig|273677.3.peg.1950"/>
<protein>
    <recommendedName>
        <fullName evidence="3">Membrane protein insertase YidC</fullName>
    </recommendedName>
    <alternativeName>
        <fullName evidence="15">Foldase YidC</fullName>
    </alternativeName>
    <alternativeName>
        <fullName evidence="14">Membrane integrase YidC</fullName>
    </alternativeName>
    <alternativeName>
        <fullName evidence="13">Membrane protein YidC</fullName>
    </alternativeName>
</protein>
<evidence type="ECO:0000256" key="13">
    <source>
        <dbReference type="ARBA" id="ARBA00031538"/>
    </source>
</evidence>
<keyword evidence="8 17" id="KW-1133">Transmembrane helix</keyword>
<evidence type="ECO:0000256" key="11">
    <source>
        <dbReference type="ARBA" id="ARBA00025034"/>
    </source>
</evidence>
<evidence type="ECO:0000256" key="9">
    <source>
        <dbReference type="ARBA" id="ARBA00023136"/>
    </source>
</evidence>
<feature type="transmembrane region" description="Helical" evidence="17">
    <location>
        <begin position="33"/>
        <end position="57"/>
    </location>
</feature>
<gene>
    <name evidence="19" type="ORF">BW34_01968</name>
</gene>
<dbReference type="InterPro" id="IPR047196">
    <property type="entry name" value="YidC_ALB_C"/>
</dbReference>
<accession>A0A031FR53</accession>
<dbReference type="GO" id="GO:0005886">
    <property type="term" value="C:plasma membrane"/>
    <property type="evidence" value="ECO:0007669"/>
    <property type="project" value="UniProtKB-SubCell"/>
</dbReference>
<feature type="domain" description="Membrane insertase YidC/Oxa/ALB C-terminal" evidence="18">
    <location>
        <begin position="38"/>
        <end position="236"/>
    </location>
</feature>
<evidence type="ECO:0000256" key="5">
    <source>
        <dbReference type="ARBA" id="ARBA00022475"/>
    </source>
</evidence>
<comment type="subunit">
    <text evidence="12">Interacts with the Sec translocase complex via SecD. Specifically interacts with transmembrane segments of nascent integral membrane proteins during membrane integration.</text>
</comment>
<dbReference type="PANTHER" id="PTHR12428">
    <property type="entry name" value="OXA1"/>
    <property type="match status" value="1"/>
</dbReference>
<evidence type="ECO:0000256" key="6">
    <source>
        <dbReference type="ARBA" id="ARBA00022692"/>
    </source>
</evidence>
<keyword evidence="9 17" id="KW-0472">Membrane</keyword>
<comment type="subcellular location">
    <subcellularLocation>
        <location evidence="1">Cell membrane</location>
        <topology evidence="1">Multi-pass membrane protein</topology>
    </subcellularLocation>
    <subcellularLocation>
        <location evidence="16">Membrane</location>
        <topology evidence="16">Multi-pass membrane protein</topology>
    </subcellularLocation>
</comment>
<keyword evidence="6 16" id="KW-0812">Transmembrane</keyword>
<comment type="similarity">
    <text evidence="2">Belongs to the OXA1/ALB3/YidC family. Type 1 subfamily.</text>
</comment>
<name>A0A031FR53_9MICO</name>
<dbReference type="OrthoDB" id="9780552at2"/>
<evidence type="ECO:0000256" key="1">
    <source>
        <dbReference type="ARBA" id="ARBA00004651"/>
    </source>
</evidence>
<evidence type="ECO:0000256" key="10">
    <source>
        <dbReference type="ARBA" id="ARBA00023186"/>
    </source>
</evidence>
<dbReference type="NCBIfam" id="TIGR03592">
    <property type="entry name" value="yidC_oxa1_cterm"/>
    <property type="match status" value="1"/>
</dbReference>
<sequence length="240" mass="25617">MDITTLPVISTLLDLTSRGLLGLTSLLTPWTGAFAGALAIVLVTLVVRAALIPAGIAQAKADRARIRLAPRLRELQTRYRGDRERLQRETMELYRSENVSPFASCLPILIQAPIVGLLYSVFIHPNLAGHANELLSQTLLGVPLGTSLLHAVATGTADPATWLVIGCLVLAIAAVGEITRRAFRISPVEGVPGVPVAMLGALQFMTAVVAVFVPLAAGVYLLTTVTWTLGQRLVLRRVFG</sequence>
<dbReference type="EMBL" id="JFYO01000006">
    <property type="protein sequence ID" value="EZP26767.1"/>
    <property type="molecule type" value="Genomic_DNA"/>
</dbReference>
<evidence type="ECO:0000259" key="18">
    <source>
        <dbReference type="Pfam" id="PF02096"/>
    </source>
</evidence>
<evidence type="ECO:0000256" key="16">
    <source>
        <dbReference type="RuleBase" id="RU003945"/>
    </source>
</evidence>
<evidence type="ECO:0000256" key="8">
    <source>
        <dbReference type="ARBA" id="ARBA00022989"/>
    </source>
</evidence>
<keyword evidence="5" id="KW-1003">Cell membrane</keyword>
<dbReference type="AlphaFoldDB" id="A0A031FR53"/>
<comment type="caution">
    <text evidence="19">The sequence shown here is derived from an EMBL/GenBank/DDBJ whole genome shotgun (WGS) entry which is preliminary data.</text>
</comment>
<dbReference type="GO" id="GO:0032977">
    <property type="term" value="F:membrane insertase activity"/>
    <property type="evidence" value="ECO:0007669"/>
    <property type="project" value="InterPro"/>
</dbReference>
<dbReference type="CDD" id="cd20070">
    <property type="entry name" value="5TM_YidC_Alb3"/>
    <property type="match status" value="1"/>
</dbReference>
<evidence type="ECO:0000313" key="19">
    <source>
        <dbReference type="EMBL" id="EZP26767.1"/>
    </source>
</evidence>
<evidence type="ECO:0000256" key="14">
    <source>
        <dbReference type="ARBA" id="ARBA00033245"/>
    </source>
</evidence>
<evidence type="ECO:0000256" key="3">
    <source>
        <dbReference type="ARBA" id="ARBA00015325"/>
    </source>
</evidence>
<evidence type="ECO:0000256" key="15">
    <source>
        <dbReference type="ARBA" id="ARBA00033342"/>
    </source>
</evidence>